<name>A0ABQ6PPE2_9BACT</name>
<comment type="caution">
    <text evidence="1">The sequence shown here is derived from an EMBL/GenBank/DDBJ whole genome shotgun (WGS) entry which is preliminary data.</text>
</comment>
<sequence length="94" mass="10830">MNYQEKVREAFEILEDAKIKVFTALIQVAMSSEYQDIDELLSDEKNFSFRISDFGHATDPNINTLHHVVRIMEIAEEEMIAWNGQNNLNLQGNG</sequence>
<accession>A0ABQ6PPE2</accession>
<dbReference type="Proteomes" id="UP001338309">
    <property type="component" value="Unassembled WGS sequence"/>
</dbReference>
<dbReference type="EMBL" id="BTPD01000004">
    <property type="protein sequence ID" value="GMQ28687.1"/>
    <property type="molecule type" value="Genomic_DNA"/>
</dbReference>
<keyword evidence="2" id="KW-1185">Reference proteome</keyword>
<organism evidence="1 2">
    <name type="scientific">Algoriphagus confluentis</name>
    <dbReference type="NCBI Taxonomy" id="1697556"/>
    <lineage>
        <taxon>Bacteria</taxon>
        <taxon>Pseudomonadati</taxon>
        <taxon>Bacteroidota</taxon>
        <taxon>Cytophagia</taxon>
        <taxon>Cytophagales</taxon>
        <taxon>Cyclobacteriaceae</taxon>
        <taxon>Algoriphagus</taxon>
    </lineage>
</organism>
<evidence type="ECO:0000313" key="1">
    <source>
        <dbReference type="EMBL" id="GMQ28687.1"/>
    </source>
</evidence>
<proteinExistence type="predicted"/>
<protein>
    <submittedName>
        <fullName evidence="1">Uncharacterized protein</fullName>
    </submittedName>
</protein>
<evidence type="ECO:0000313" key="2">
    <source>
        <dbReference type="Proteomes" id="UP001338309"/>
    </source>
</evidence>
<reference evidence="1 2" key="1">
    <citation type="submission" date="2023-08" db="EMBL/GenBank/DDBJ databases">
        <title>Draft genome sequence of Algoriphagus confluentis.</title>
        <authorList>
            <person name="Takatani N."/>
            <person name="Hosokawa M."/>
            <person name="Sawabe T."/>
        </authorList>
    </citation>
    <scope>NUCLEOTIDE SEQUENCE [LARGE SCALE GENOMIC DNA]</scope>
    <source>
        <strain evidence="1 2">NBRC 111222</strain>
    </source>
</reference>
<gene>
    <name evidence="1" type="ORF">Aconfl_13300</name>
</gene>